<gene>
    <name evidence="7" type="ORF">HJA_05492</name>
</gene>
<evidence type="ECO:0000256" key="1">
    <source>
        <dbReference type="ARBA" id="ARBA00022448"/>
    </source>
</evidence>
<dbReference type="Gene3D" id="3.40.50.300">
    <property type="entry name" value="P-loop containing nucleotide triphosphate hydrolases"/>
    <property type="match status" value="1"/>
</dbReference>
<dbReference type="PANTHER" id="PTHR42794">
    <property type="entry name" value="HEMIN IMPORT ATP-BINDING PROTEIN HMUV"/>
    <property type="match status" value="1"/>
</dbReference>
<keyword evidence="4" id="KW-1278">Translocase</keyword>
<dbReference type="GO" id="GO:0016887">
    <property type="term" value="F:ATP hydrolysis activity"/>
    <property type="evidence" value="ECO:0007669"/>
    <property type="project" value="InterPro"/>
</dbReference>
<evidence type="ECO:0000256" key="4">
    <source>
        <dbReference type="ARBA" id="ARBA00022967"/>
    </source>
</evidence>
<protein>
    <submittedName>
        <fullName evidence="7">Iron compound ABC transporter ATP-binding protein</fullName>
    </submittedName>
</protein>
<keyword evidence="3 7" id="KW-0067">ATP-binding</keyword>
<keyword evidence="8" id="KW-1185">Reference proteome</keyword>
<dbReference type="OrthoDB" id="9806149at2"/>
<evidence type="ECO:0000256" key="2">
    <source>
        <dbReference type="ARBA" id="ARBA00022741"/>
    </source>
</evidence>
<dbReference type="InterPro" id="IPR027417">
    <property type="entry name" value="P-loop_NTPase"/>
</dbReference>
<dbReference type="PROSITE" id="PS50893">
    <property type="entry name" value="ABC_TRANSPORTER_2"/>
    <property type="match status" value="1"/>
</dbReference>
<name>A0A059FGA0_9PROT</name>
<keyword evidence="1" id="KW-0813">Transport</keyword>
<evidence type="ECO:0000256" key="5">
    <source>
        <dbReference type="ARBA" id="ARBA00037066"/>
    </source>
</evidence>
<evidence type="ECO:0000256" key="3">
    <source>
        <dbReference type="ARBA" id="ARBA00022840"/>
    </source>
</evidence>
<dbReference type="SMART" id="SM00382">
    <property type="entry name" value="AAA"/>
    <property type="match status" value="1"/>
</dbReference>
<dbReference type="GO" id="GO:0005524">
    <property type="term" value="F:ATP binding"/>
    <property type="evidence" value="ECO:0007669"/>
    <property type="project" value="UniProtKB-KW"/>
</dbReference>
<comment type="function">
    <text evidence="5">Part of the ABC transporter complex HmuTUV involved in hemin import. Responsible for energy coupling to the transport system.</text>
</comment>
<dbReference type="RefSeq" id="WP_035579297.1">
    <property type="nucleotide sequence ID" value="NZ_ARYJ01000003.1"/>
</dbReference>
<evidence type="ECO:0000313" key="8">
    <source>
        <dbReference type="Proteomes" id="UP000024816"/>
    </source>
</evidence>
<keyword evidence="2" id="KW-0547">Nucleotide-binding</keyword>
<dbReference type="InterPro" id="IPR003593">
    <property type="entry name" value="AAA+_ATPase"/>
</dbReference>
<proteinExistence type="predicted"/>
<comment type="caution">
    <text evidence="7">The sequence shown here is derived from an EMBL/GenBank/DDBJ whole genome shotgun (WGS) entry which is preliminary data.</text>
</comment>
<accession>A0A059FGA0</accession>
<evidence type="ECO:0000259" key="6">
    <source>
        <dbReference type="PROSITE" id="PS50893"/>
    </source>
</evidence>
<dbReference type="Pfam" id="PF00005">
    <property type="entry name" value="ABC_tran"/>
    <property type="match status" value="1"/>
</dbReference>
<dbReference type="Proteomes" id="UP000024816">
    <property type="component" value="Unassembled WGS sequence"/>
</dbReference>
<dbReference type="InterPro" id="IPR003439">
    <property type="entry name" value="ABC_transporter-like_ATP-bd"/>
</dbReference>
<organism evidence="7 8">
    <name type="scientific">Hyphomonas jannaschiana VP2</name>
    <dbReference type="NCBI Taxonomy" id="1280952"/>
    <lineage>
        <taxon>Bacteria</taxon>
        <taxon>Pseudomonadati</taxon>
        <taxon>Pseudomonadota</taxon>
        <taxon>Alphaproteobacteria</taxon>
        <taxon>Hyphomonadales</taxon>
        <taxon>Hyphomonadaceae</taxon>
        <taxon>Hyphomonas</taxon>
    </lineage>
</organism>
<reference evidence="7 8" key="1">
    <citation type="journal article" date="2014" name="Antonie Van Leeuwenhoek">
        <title>Hyphomonas beringensis sp. nov. and Hyphomonas chukchiensis sp. nov., isolated from surface seawater of the Bering Sea and Chukchi Sea.</title>
        <authorList>
            <person name="Li C."/>
            <person name="Lai Q."/>
            <person name="Li G."/>
            <person name="Dong C."/>
            <person name="Wang J."/>
            <person name="Liao Y."/>
            <person name="Shao Z."/>
        </authorList>
    </citation>
    <scope>NUCLEOTIDE SEQUENCE [LARGE SCALE GENOMIC DNA]</scope>
    <source>
        <strain evidence="7 8">VP2</strain>
    </source>
</reference>
<dbReference type="PANTHER" id="PTHR42794:SF1">
    <property type="entry name" value="HEMIN IMPORT ATP-BINDING PROTEIN HMUV"/>
    <property type="match status" value="1"/>
</dbReference>
<sequence length="253" mass="26946">MAELLTKDLSVKAGATTLVNGANLRLVPGELVALLGPNGAGKTSLLKAALGLEKRSAGFARLDGSDSAKLSPIERARRVAYLPQQRPLAWPNTVRDVVALGRYAYGAAPGHLSPEDAAAVDQAIKRCDLTELTDRQTDTLSGGELARVHCARAFAADAPLLVADEPVAALDPRHQFRIMDIVREYVDGGCGALVVLHDISLAARYATRIVWMKDSRIVADGAPEDTLTPERLADIYGVRATVSGRAVEIRGTF</sequence>
<dbReference type="STRING" id="1280952.HJA_05492"/>
<evidence type="ECO:0000313" key="7">
    <source>
        <dbReference type="EMBL" id="KCZ89680.1"/>
    </source>
</evidence>
<dbReference type="eggNOG" id="COG1120">
    <property type="taxonomic scope" value="Bacteria"/>
</dbReference>
<dbReference type="EMBL" id="ARYJ01000003">
    <property type="protein sequence ID" value="KCZ89680.1"/>
    <property type="molecule type" value="Genomic_DNA"/>
</dbReference>
<dbReference type="SUPFAM" id="SSF52540">
    <property type="entry name" value="P-loop containing nucleoside triphosphate hydrolases"/>
    <property type="match status" value="1"/>
</dbReference>
<dbReference type="PATRIC" id="fig|1280952.3.peg.1091"/>
<dbReference type="AlphaFoldDB" id="A0A059FGA0"/>
<feature type="domain" description="ABC transporter" evidence="6">
    <location>
        <begin position="4"/>
        <end position="239"/>
    </location>
</feature>